<proteinExistence type="predicted"/>
<dbReference type="OrthoDB" id="2989509at2"/>
<evidence type="ECO:0000256" key="1">
    <source>
        <dbReference type="SAM" id="Phobius"/>
    </source>
</evidence>
<protein>
    <recommendedName>
        <fullName evidence="4">DUF2933 domain-containing protein</fullName>
    </recommendedName>
</protein>
<dbReference type="EMBL" id="CP018335">
    <property type="protein sequence ID" value="APM38888.1"/>
    <property type="molecule type" value="Genomic_DNA"/>
</dbReference>
<sequence length="86" mass="10214">MRYLNHGNHSHESSENFDANNIYSTNHKHKNYHSILMIVCCLLPLVGIIAINYFNIENRYLAYFLFLLCPLSHMMMSISEKREKHK</sequence>
<reference evidence="2 3" key="1">
    <citation type="submission" date="2016-12" db="EMBL/GenBank/DDBJ databases">
        <title>Complete genome sequence of Clostridium kluyveri JZZ isolated from the pit mud of a Chinese flavor liquor-making factory.</title>
        <authorList>
            <person name="Wang Y."/>
        </authorList>
    </citation>
    <scope>NUCLEOTIDE SEQUENCE [LARGE SCALE GENOMIC DNA]</scope>
    <source>
        <strain evidence="2 3">JZZ</strain>
    </source>
</reference>
<accession>A0A1L5F786</accession>
<keyword evidence="1" id="KW-0812">Transmembrane</keyword>
<feature type="transmembrane region" description="Helical" evidence="1">
    <location>
        <begin position="35"/>
        <end position="54"/>
    </location>
</feature>
<evidence type="ECO:0000313" key="3">
    <source>
        <dbReference type="Proteomes" id="UP000184604"/>
    </source>
</evidence>
<evidence type="ECO:0008006" key="4">
    <source>
        <dbReference type="Google" id="ProtNLM"/>
    </source>
</evidence>
<organism evidence="2 3">
    <name type="scientific">Clostridium kluyveri</name>
    <dbReference type="NCBI Taxonomy" id="1534"/>
    <lineage>
        <taxon>Bacteria</taxon>
        <taxon>Bacillati</taxon>
        <taxon>Bacillota</taxon>
        <taxon>Clostridia</taxon>
        <taxon>Eubacteriales</taxon>
        <taxon>Clostridiaceae</taxon>
        <taxon>Clostridium</taxon>
    </lineage>
</organism>
<name>A0A1L5F786_CLOKL</name>
<dbReference type="Proteomes" id="UP000184604">
    <property type="component" value="Chromosome"/>
</dbReference>
<feature type="transmembrane region" description="Helical" evidence="1">
    <location>
        <begin position="60"/>
        <end position="78"/>
    </location>
</feature>
<dbReference type="RefSeq" id="WP_073538532.1">
    <property type="nucleotide sequence ID" value="NZ_CP018335.1"/>
</dbReference>
<evidence type="ECO:0000313" key="2">
    <source>
        <dbReference type="EMBL" id="APM38888.1"/>
    </source>
</evidence>
<keyword evidence="1" id="KW-0472">Membrane</keyword>
<dbReference type="AlphaFoldDB" id="A0A1L5F786"/>
<keyword evidence="1" id="KW-1133">Transmembrane helix</keyword>
<gene>
    <name evidence="2" type="ORF">BS101_09060</name>
</gene>